<sequence>MERVSTDKLQHHDTHNKNLFRRNDIEQQGANIPEWGRDVYDALKHDLLSEESPFPCVFGVEGFKKDLLCYSFFEDAYNEHDLLNLRDALVEYTRMFRELGRNTSFVAFFKPSEEELAMEEYQSLFWSVLRFLNAHDPQAWPADIPQDTEDPLWEFCFNGEPIFVVCNTPAHEKRKSRSAKTFLMTFQPRWVFEELHGEKGEKGRALVRQRLAKYDEVEVHPAMGVYGSEANREWKQYFITDENTSPSKCPFHALFGDKK</sequence>
<evidence type="ECO:0000313" key="2">
    <source>
        <dbReference type="Proteomes" id="UP000602284"/>
    </source>
</evidence>
<keyword evidence="2" id="KW-1185">Reference proteome</keyword>
<comment type="caution">
    <text evidence="1">The sequence shown here is derived from an EMBL/GenBank/DDBJ whole genome shotgun (WGS) entry which is preliminary data.</text>
</comment>
<dbReference type="Proteomes" id="UP000602284">
    <property type="component" value="Unassembled WGS sequence"/>
</dbReference>
<proteinExistence type="predicted"/>
<evidence type="ECO:0000313" key="1">
    <source>
        <dbReference type="EMBL" id="MBL0386553.1"/>
    </source>
</evidence>
<protein>
    <submittedName>
        <fullName evidence="1">YqcI/YcgG family protein</fullName>
    </submittedName>
</protein>
<dbReference type="InterPro" id="IPR014988">
    <property type="entry name" value="Uncharacterised_YqcI/YcgG"/>
</dbReference>
<organism evidence="1 2">
    <name type="scientific">Tumebacillus amylolyticus</name>
    <dbReference type="NCBI Taxonomy" id="2801339"/>
    <lineage>
        <taxon>Bacteria</taxon>
        <taxon>Bacillati</taxon>
        <taxon>Bacillota</taxon>
        <taxon>Bacilli</taxon>
        <taxon>Bacillales</taxon>
        <taxon>Alicyclobacillaceae</taxon>
        <taxon>Tumebacillus</taxon>
    </lineage>
</organism>
<reference evidence="1 2" key="1">
    <citation type="submission" date="2021-01" db="EMBL/GenBank/DDBJ databases">
        <title>Tumebacillus sp. strain ITR2 16S ribosomal RNA gene Genome sequencing and assembly.</title>
        <authorList>
            <person name="Kang M."/>
        </authorList>
    </citation>
    <scope>NUCLEOTIDE SEQUENCE [LARGE SCALE GENOMIC DNA]</scope>
    <source>
        <strain evidence="1 2">ITR2</strain>
    </source>
</reference>
<name>A0ABS1J8F1_9BACL</name>
<dbReference type="PANTHER" id="PTHR40045:SF1">
    <property type="entry name" value="YQCI_YCGG FAMILY PROTEIN"/>
    <property type="match status" value="1"/>
</dbReference>
<dbReference type="PANTHER" id="PTHR40045">
    <property type="entry name" value="YCGG FAMILY PROTEIN"/>
    <property type="match status" value="1"/>
</dbReference>
<dbReference type="RefSeq" id="WP_201633255.1">
    <property type="nucleotide sequence ID" value="NZ_JAEQNB010000002.1"/>
</dbReference>
<dbReference type="EMBL" id="JAEQNB010000002">
    <property type="protein sequence ID" value="MBL0386553.1"/>
    <property type="molecule type" value="Genomic_DNA"/>
</dbReference>
<accession>A0ABS1J8F1</accession>
<gene>
    <name evidence="1" type="ORF">JJB07_07815</name>
</gene>
<dbReference type="Pfam" id="PF08892">
    <property type="entry name" value="YqcI_YcgG"/>
    <property type="match status" value="1"/>
</dbReference>